<dbReference type="InterPro" id="IPR024534">
    <property type="entry name" value="JetD_C"/>
</dbReference>
<protein>
    <recommendedName>
        <fullName evidence="1">Wadjet protein JetD C-terminal domain-containing protein</fullName>
    </recommendedName>
</protein>
<dbReference type="EMBL" id="CVRR01000082">
    <property type="protein sequence ID" value="CRL42817.1"/>
    <property type="molecule type" value="Genomic_DNA"/>
</dbReference>
<evidence type="ECO:0000259" key="1">
    <source>
        <dbReference type="Pfam" id="PF09983"/>
    </source>
</evidence>
<evidence type="ECO:0000313" key="3">
    <source>
        <dbReference type="Proteomes" id="UP000049979"/>
    </source>
</evidence>
<dbReference type="RefSeq" id="WP_055068810.1">
    <property type="nucleotide sequence ID" value="NZ_CP173697.1"/>
</dbReference>
<organism evidence="2 3">
    <name type="scientific">Roseburia faecis</name>
    <dbReference type="NCBI Taxonomy" id="301302"/>
    <lineage>
        <taxon>Bacteria</taxon>
        <taxon>Bacillati</taxon>
        <taxon>Bacillota</taxon>
        <taxon>Clostridia</taxon>
        <taxon>Lachnospirales</taxon>
        <taxon>Lachnospiraceae</taxon>
        <taxon>Roseburia</taxon>
    </lineage>
</organism>
<dbReference type="Proteomes" id="UP000049979">
    <property type="component" value="Unassembled WGS sequence"/>
</dbReference>
<gene>
    <name evidence="2" type="ORF">M72_16871</name>
</gene>
<keyword evidence="3" id="KW-1185">Reference proteome</keyword>
<feature type="domain" description="Wadjet protein JetD C-terminal" evidence="1">
    <location>
        <begin position="254"/>
        <end position="400"/>
    </location>
</feature>
<dbReference type="AlphaFoldDB" id="A0A0M6X1H3"/>
<sequence length="401" mass="47050">MGRKKEQEHKTLARWIIDKTNTDHYRAGMLSGWKHPYIDADVMEIVGGRKQLLDQATILENETNAGKMGKFKPDWKDVKTSIKKIDYDVAIIPELCEREQIEDPRERQLRLIARVEKWRRKGQDCAWLCSYYDDLLDLLNRGKEQKELEDETFFVCIDAVAHQKEHVWKRVFSARVLHNSKCFQKNYEDRILSVLKEKSPFYIEEMSDDELLDAHNIHSYAQTLEWKGTLQYIINDEKVIDSSSQIYGTIINTQTMEHARAYALSGCKRIMTIENKANYEDMSYRKDTLYIFCHGFFSPKEVRFLKTICDLVSEGCEFYHWGDLDYGGICIFQFIKAQVFPKLLPYKMSQEDFELAVREDAGILLKEDTRNKLIRKNAGLLEPLKEAILKSGLTIEQERLL</sequence>
<reference evidence="3" key="1">
    <citation type="submission" date="2015-05" db="EMBL/GenBank/DDBJ databases">
        <authorList>
            <consortium name="Pathogen Informatics"/>
        </authorList>
    </citation>
    <scope>NUCLEOTIDE SEQUENCE [LARGE SCALE GENOMIC DNA]</scope>
    <source>
        <strain evidence="3">M72</strain>
    </source>
</reference>
<accession>A0A0M6X1H3</accession>
<dbReference type="Pfam" id="PF09983">
    <property type="entry name" value="JetD_C"/>
    <property type="match status" value="1"/>
</dbReference>
<proteinExistence type="predicted"/>
<name>A0A0M6X1H3_9FIRM</name>
<dbReference type="STRING" id="301302.ERS852420_02637"/>
<evidence type="ECO:0000313" key="2">
    <source>
        <dbReference type="EMBL" id="CRL42817.1"/>
    </source>
</evidence>